<gene>
    <name evidence="1" type="ORF">FPQ15_07540</name>
</gene>
<dbReference type="RefSeq" id="WP_144091980.1">
    <property type="nucleotide sequence ID" value="NZ_VMHM01000009.1"/>
</dbReference>
<evidence type="ECO:0000313" key="1">
    <source>
        <dbReference type="EMBL" id="TSJ98702.1"/>
    </source>
</evidence>
<sequence>MTAKTIEQIKKEFLFSGMTISQWSKVHGYPYHSVQQVLSGKSNCSRGKTHEIAVLLGLKEGEIVKN</sequence>
<dbReference type="Proteomes" id="UP000319483">
    <property type="component" value="Unassembled WGS sequence"/>
</dbReference>
<dbReference type="InterPro" id="IPR026365">
    <property type="entry name" value="BcepMu_gp16"/>
</dbReference>
<protein>
    <submittedName>
        <fullName evidence="1">DNA-binding protein</fullName>
    </submittedName>
</protein>
<accession>A0A556SC29</accession>
<reference evidence="1 2" key="1">
    <citation type="submission" date="2019-07" db="EMBL/GenBank/DDBJ databases">
        <title>Gilliamella genomes.</title>
        <authorList>
            <person name="Zheng H."/>
        </authorList>
    </citation>
    <scope>NUCLEOTIDE SEQUENCE [LARGE SCALE GENOMIC DNA]</scope>
    <source>
        <strain evidence="1 2">W8127</strain>
    </source>
</reference>
<dbReference type="GO" id="GO:0003677">
    <property type="term" value="F:DNA binding"/>
    <property type="evidence" value="ECO:0007669"/>
    <property type="project" value="UniProtKB-KW"/>
</dbReference>
<name>A0A556SC29_9GAMM</name>
<keyword evidence="1" id="KW-0238">DNA-binding</keyword>
<dbReference type="AlphaFoldDB" id="A0A556SC29"/>
<evidence type="ECO:0000313" key="2">
    <source>
        <dbReference type="Proteomes" id="UP000319483"/>
    </source>
</evidence>
<comment type="caution">
    <text evidence="1">The sequence shown here is derived from an EMBL/GenBank/DDBJ whole genome shotgun (WGS) entry which is preliminary data.</text>
</comment>
<organism evidence="1 2">
    <name type="scientific">Gilliamella apicola</name>
    <dbReference type="NCBI Taxonomy" id="1196095"/>
    <lineage>
        <taxon>Bacteria</taxon>
        <taxon>Pseudomonadati</taxon>
        <taxon>Pseudomonadota</taxon>
        <taxon>Gammaproteobacteria</taxon>
        <taxon>Orbales</taxon>
        <taxon>Orbaceae</taxon>
        <taxon>Gilliamella</taxon>
    </lineage>
</organism>
<dbReference type="SUPFAM" id="SSF47413">
    <property type="entry name" value="lambda repressor-like DNA-binding domains"/>
    <property type="match status" value="1"/>
</dbReference>
<proteinExistence type="predicted"/>
<dbReference type="EMBL" id="VMHM01000009">
    <property type="protein sequence ID" value="TSJ98702.1"/>
    <property type="molecule type" value="Genomic_DNA"/>
</dbReference>
<dbReference type="InterPro" id="IPR010982">
    <property type="entry name" value="Lambda_DNA-bd_dom_sf"/>
</dbReference>
<dbReference type="NCBIfam" id="TIGR04111">
    <property type="entry name" value="BcepMu_gp16"/>
    <property type="match status" value="1"/>
</dbReference>